<dbReference type="eggNOG" id="COG4805">
    <property type="taxonomic scope" value="Bacteria"/>
</dbReference>
<dbReference type="InterPro" id="IPR006311">
    <property type="entry name" value="TAT_signal"/>
</dbReference>
<dbReference type="EMBL" id="AE005673">
    <property type="protein sequence ID" value="AAK23989.1"/>
    <property type="molecule type" value="Genomic_DNA"/>
</dbReference>
<dbReference type="SMR" id="Q9A6R9"/>
<dbReference type="PANTHER" id="PTHR33361:SF2">
    <property type="entry name" value="DUF885 DOMAIN-CONTAINING PROTEIN"/>
    <property type="match status" value="1"/>
</dbReference>
<organism evidence="1 2">
    <name type="scientific">Caulobacter vibrioides (strain ATCC 19089 / CIP 103742 / CB 15)</name>
    <name type="common">Caulobacter crescentus</name>
    <dbReference type="NCBI Taxonomy" id="190650"/>
    <lineage>
        <taxon>Bacteria</taxon>
        <taxon>Pseudomonadati</taxon>
        <taxon>Pseudomonadota</taxon>
        <taxon>Alphaproteobacteria</taxon>
        <taxon>Caulobacterales</taxon>
        <taxon>Caulobacteraceae</taxon>
        <taxon>Caulobacter</taxon>
    </lineage>
</organism>
<sequence>MNGQVGEHDKMDRRQFLFGAAASAPLWGATAAFSATPGVGDAELRALLDTFWNADLDAAPEMATTRGLDVGSRAGQRSKLNDASRAGRNAWITARKERLAALARVAPERLSPEARIDLEVATYAYRRAVDGGVKYDFGEGQAGFGYAPYSPYVLSQLTGSYQTIPDFLDSRHPVRTSDDAEAYLSRLQAYAVALDANTEALALDVAKGVLAPDFALDAGLAQLRRQRAASAAEASITRSIASRAAKAGLAGDWAGRAAAIVSAAVHPALDRQIAALEAARAKAKGDAGVWKLPDGDAFYADALAFQTTTRRTPDEVHRLGLEQVAELEAQIDARLRRLGLTDGTVAQRLTALSARADQQYANTDAGRAQLLADLNAQTAAIRARMGTVFKTLPAAPVEIVRVPPEIEDGAPNGYAQAPALDGSRPGRFYINLKDTAEWPKFNLPTLTYHEALPGHVWQGSIALGSQQIPMLRRAGMGFAAYGEGWALYAEQLAAEMGVYEGDPLGEIGYLQSLQFRAVRLVVDTGLHFKRWSRAQATDYMVSQTGMPRARVQREIDRYCIWPGQACSYKIGHVEWVRLREQAQKRADASFDLKTFHDVLLQGPMPLVVLEQTLARMFPA</sequence>
<evidence type="ECO:0000313" key="2">
    <source>
        <dbReference type="Proteomes" id="UP000001816"/>
    </source>
</evidence>
<keyword evidence="2" id="KW-1185">Reference proteome</keyword>
<dbReference type="Proteomes" id="UP000001816">
    <property type="component" value="Chromosome"/>
</dbReference>
<accession>Q9A6R9</accession>
<dbReference type="PATRIC" id="fig|190650.5.peg.2033"/>
<dbReference type="PROSITE" id="PS51318">
    <property type="entry name" value="TAT"/>
    <property type="match status" value="1"/>
</dbReference>
<dbReference type="PANTHER" id="PTHR33361">
    <property type="entry name" value="GLR0591 PROTEIN"/>
    <property type="match status" value="1"/>
</dbReference>
<reference evidence="1 2" key="1">
    <citation type="journal article" date="2001" name="Proc. Natl. Acad. Sci. U.S.A.">
        <title>Complete genome sequence of Caulobacter crescentus.</title>
        <authorList>
            <person name="Nierman W.C."/>
            <person name="Feldblyum T.V."/>
            <person name="Laub M.T."/>
            <person name="Paulsen I.T."/>
            <person name="Nelson K.E."/>
            <person name="Eisen J.A."/>
            <person name="Heidelberg J.F."/>
            <person name="Alley M.R."/>
            <person name="Ohta N."/>
            <person name="Maddock J.R."/>
            <person name="Potocka I."/>
            <person name="Nelson W.C."/>
            <person name="Newton A."/>
            <person name="Stephens C."/>
            <person name="Phadke N.D."/>
            <person name="Ely B."/>
            <person name="DeBoy R.T."/>
            <person name="Dodson R.J."/>
            <person name="Durkin A.S."/>
            <person name="Gwinn M.L."/>
            <person name="Haft D.H."/>
            <person name="Kolonay J.F."/>
            <person name="Smit J."/>
            <person name="Craven M.B."/>
            <person name="Khouri H."/>
            <person name="Shetty J."/>
            <person name="Berry K."/>
            <person name="Utterback T."/>
            <person name="Tran K."/>
            <person name="Wolf A."/>
            <person name="Vamathevan J."/>
            <person name="Ermolaeva M."/>
            <person name="White O."/>
            <person name="Salzberg S.L."/>
            <person name="Venter J.C."/>
            <person name="Shapiro L."/>
            <person name="Fraser C.M."/>
        </authorList>
    </citation>
    <scope>NUCLEOTIDE SEQUENCE [LARGE SCALE GENOMIC DNA]</scope>
    <source>
        <strain evidence="2">ATCC 19089 / CB15</strain>
    </source>
</reference>
<gene>
    <name evidence="1" type="ordered locus">CC_2014</name>
</gene>
<dbReference type="Pfam" id="PF05960">
    <property type="entry name" value="DUF885"/>
    <property type="match status" value="1"/>
</dbReference>
<name>Q9A6R9_CAUVC</name>
<evidence type="ECO:0008006" key="3">
    <source>
        <dbReference type="Google" id="ProtNLM"/>
    </source>
</evidence>
<proteinExistence type="predicted"/>
<dbReference type="HOGENOM" id="CLU_018914_0_0_5"/>
<dbReference type="EnsemblBacteria" id="AAK23989">
    <property type="protein sequence ID" value="AAK23989"/>
    <property type="gene ID" value="CC_2014"/>
</dbReference>
<dbReference type="BioCyc" id="CAULO:CC2014-MONOMER"/>
<dbReference type="PIR" id="A87499">
    <property type="entry name" value="A87499"/>
</dbReference>
<protein>
    <recommendedName>
        <fullName evidence="3">DUF885 domain-containing protein</fullName>
    </recommendedName>
</protein>
<dbReference type="STRING" id="190650.CC_2014"/>
<dbReference type="AlphaFoldDB" id="Q9A6R9"/>
<dbReference type="InterPro" id="IPR010281">
    <property type="entry name" value="DUF885"/>
</dbReference>
<dbReference type="KEGG" id="ccr:CC_2014"/>
<evidence type="ECO:0000313" key="1">
    <source>
        <dbReference type="EMBL" id="AAK23989.1"/>
    </source>
</evidence>